<organism evidence="1 2">
    <name type="scientific">Cricetibacter osteomyelitidis</name>
    <dbReference type="NCBI Taxonomy" id="1521931"/>
    <lineage>
        <taxon>Bacteria</taxon>
        <taxon>Pseudomonadati</taxon>
        <taxon>Pseudomonadota</taxon>
        <taxon>Gammaproteobacteria</taxon>
        <taxon>Pasteurellales</taxon>
        <taxon>Pasteurellaceae</taxon>
        <taxon>Cricetibacter</taxon>
    </lineage>
</organism>
<dbReference type="EMBL" id="SLYB01000008">
    <property type="protein sequence ID" value="TCP95524.1"/>
    <property type="molecule type" value="Genomic_DNA"/>
</dbReference>
<sequence>MSDSNQSKSNLIIVHTPLQSLIAEKIIENNRNETFELIMIHHSHSKLSNQKFEYYFDRLKEKCEKSYRLCIPLFSKLKMLYMLYKMIFKFYGKKYDTIFVSSIDMAQVQGLLSHLKFNAIESFDDGSANLMKDTFFDSKHYTISLKHFIRDILICNRVDIKNLKSKIRKHWTIYPNYENIITAPKKVIKLISLEEINHGEESDLKTIKIYLGQPVFEPDINKCINLTEKVVNYFGIENYFPHPRENYTIYGVKYINTNLIIEDYIIQKLNENPRVIFEIYSLYSSALLHLVNIPRLTLFSIKPNEVFFNKRNIRDYYRMVNDLGIKIKEIDF</sequence>
<dbReference type="GO" id="GO:0016757">
    <property type="term" value="F:glycosyltransferase activity"/>
    <property type="evidence" value="ECO:0007669"/>
    <property type="project" value="UniProtKB-KW"/>
</dbReference>
<name>A0A4R2T3W5_9PAST</name>
<accession>A0A4R2T3W5</accession>
<dbReference type="RefSeq" id="WP_131976081.1">
    <property type="nucleotide sequence ID" value="NZ_SLYB01000008.1"/>
</dbReference>
<proteinExistence type="predicted"/>
<evidence type="ECO:0000313" key="1">
    <source>
        <dbReference type="EMBL" id="TCP95524.1"/>
    </source>
</evidence>
<dbReference type="Pfam" id="PF07922">
    <property type="entry name" value="Glyco_transf_52"/>
    <property type="match status" value="1"/>
</dbReference>
<protein>
    <submittedName>
        <fullName evidence="1">Beta-galactosamide-alpha-2,3-sialyltransferase</fullName>
    </submittedName>
</protein>
<dbReference type="InterPro" id="IPR012477">
    <property type="entry name" value="Glyco_transf_52"/>
</dbReference>
<reference evidence="1 2" key="1">
    <citation type="submission" date="2019-03" db="EMBL/GenBank/DDBJ databases">
        <title>Genomic Encyclopedia of Type Strains, Phase IV (KMG-IV): sequencing the most valuable type-strain genomes for metagenomic binning, comparative biology and taxonomic classification.</title>
        <authorList>
            <person name="Goeker M."/>
        </authorList>
    </citation>
    <scope>NUCLEOTIDE SEQUENCE [LARGE SCALE GENOMIC DNA]</scope>
    <source>
        <strain evidence="1 2">DSM 28404</strain>
    </source>
</reference>
<evidence type="ECO:0000313" key="2">
    <source>
        <dbReference type="Proteomes" id="UP000295763"/>
    </source>
</evidence>
<dbReference type="OrthoDB" id="2339372at2"/>
<gene>
    <name evidence="1" type="ORF">EDC44_10825</name>
</gene>
<dbReference type="AlphaFoldDB" id="A0A4R2T3W5"/>
<keyword evidence="1" id="KW-0328">Glycosyltransferase</keyword>
<comment type="caution">
    <text evidence="1">The sequence shown here is derived from an EMBL/GenBank/DDBJ whole genome shotgun (WGS) entry which is preliminary data.</text>
</comment>
<dbReference type="Gene3D" id="3.30.370.20">
    <property type="match status" value="1"/>
</dbReference>
<keyword evidence="1" id="KW-0808">Transferase</keyword>
<dbReference type="Proteomes" id="UP000295763">
    <property type="component" value="Unassembled WGS sequence"/>
</dbReference>
<keyword evidence="2" id="KW-1185">Reference proteome</keyword>